<evidence type="ECO:0000259" key="6">
    <source>
        <dbReference type="PROSITE" id="PS50893"/>
    </source>
</evidence>
<evidence type="ECO:0000256" key="2">
    <source>
        <dbReference type="ARBA" id="ARBA00022448"/>
    </source>
</evidence>
<dbReference type="PROSITE" id="PS50893">
    <property type="entry name" value="ABC_TRANSPORTER_2"/>
    <property type="match status" value="1"/>
</dbReference>
<reference evidence="7 8" key="1">
    <citation type="submission" date="2020-08" db="EMBL/GenBank/DDBJ databases">
        <title>Sequencing the genomes of 1000 actinobacteria strains.</title>
        <authorList>
            <person name="Klenk H.-P."/>
        </authorList>
    </citation>
    <scope>NUCLEOTIDE SEQUENCE [LARGE SCALE GENOMIC DNA]</scope>
    <source>
        <strain evidence="7 8">DSM 19600</strain>
    </source>
</reference>
<dbReference type="EMBL" id="JACIFH010000001">
    <property type="protein sequence ID" value="MBB4141006.1"/>
    <property type="molecule type" value="Genomic_DNA"/>
</dbReference>
<keyword evidence="5" id="KW-0029">Amino-acid transport</keyword>
<dbReference type="PANTHER" id="PTHR43820:SF4">
    <property type="entry name" value="HIGH-AFFINITY BRANCHED-CHAIN AMINO ACID TRANSPORT ATP-BINDING PROTEIN LIVF"/>
    <property type="match status" value="1"/>
</dbReference>
<organism evidence="7 8">
    <name type="scientific">Microbacterium invictum</name>
    <dbReference type="NCBI Taxonomy" id="515415"/>
    <lineage>
        <taxon>Bacteria</taxon>
        <taxon>Bacillati</taxon>
        <taxon>Actinomycetota</taxon>
        <taxon>Actinomycetes</taxon>
        <taxon>Micrococcales</taxon>
        <taxon>Microbacteriaceae</taxon>
        <taxon>Microbacterium</taxon>
    </lineage>
</organism>
<keyword evidence="8" id="KW-1185">Reference proteome</keyword>
<dbReference type="GO" id="GO:0016887">
    <property type="term" value="F:ATP hydrolysis activity"/>
    <property type="evidence" value="ECO:0007669"/>
    <property type="project" value="InterPro"/>
</dbReference>
<dbReference type="InterPro" id="IPR003593">
    <property type="entry name" value="AAA+_ATPase"/>
</dbReference>
<dbReference type="PANTHER" id="PTHR43820">
    <property type="entry name" value="HIGH-AFFINITY BRANCHED-CHAIN AMINO ACID TRANSPORT ATP-BINDING PROTEIN LIVF"/>
    <property type="match status" value="1"/>
</dbReference>
<evidence type="ECO:0000256" key="5">
    <source>
        <dbReference type="ARBA" id="ARBA00022970"/>
    </source>
</evidence>
<dbReference type="GO" id="GO:0015658">
    <property type="term" value="F:branched-chain amino acid transmembrane transporter activity"/>
    <property type="evidence" value="ECO:0007669"/>
    <property type="project" value="TreeGrafter"/>
</dbReference>
<evidence type="ECO:0000313" key="8">
    <source>
        <dbReference type="Proteomes" id="UP000549113"/>
    </source>
</evidence>
<dbReference type="AlphaFoldDB" id="A0AA40SRE2"/>
<evidence type="ECO:0000256" key="1">
    <source>
        <dbReference type="ARBA" id="ARBA00005417"/>
    </source>
</evidence>
<dbReference type="SMART" id="SM00382">
    <property type="entry name" value="AAA"/>
    <property type="match status" value="1"/>
</dbReference>
<evidence type="ECO:0000256" key="3">
    <source>
        <dbReference type="ARBA" id="ARBA00022741"/>
    </source>
</evidence>
<proteinExistence type="inferred from homology"/>
<comment type="similarity">
    <text evidence="1">Belongs to the ABC transporter superfamily.</text>
</comment>
<accession>A0AA40SRE2</accession>
<dbReference type="CDD" id="cd03224">
    <property type="entry name" value="ABC_TM1139_LivF_branched"/>
    <property type="match status" value="1"/>
</dbReference>
<gene>
    <name evidence="7" type="ORF">BKA10_002800</name>
</gene>
<dbReference type="PROSITE" id="PS00211">
    <property type="entry name" value="ABC_TRANSPORTER_1"/>
    <property type="match status" value="1"/>
</dbReference>
<dbReference type="SUPFAM" id="SSF52540">
    <property type="entry name" value="P-loop containing nucleoside triphosphate hydrolases"/>
    <property type="match status" value="1"/>
</dbReference>
<dbReference type="Pfam" id="PF00005">
    <property type="entry name" value="ABC_tran"/>
    <property type="match status" value="1"/>
</dbReference>
<evidence type="ECO:0000313" key="7">
    <source>
        <dbReference type="EMBL" id="MBB4141006.1"/>
    </source>
</evidence>
<dbReference type="InterPro" id="IPR017871">
    <property type="entry name" value="ABC_transporter-like_CS"/>
</dbReference>
<dbReference type="GO" id="GO:0005524">
    <property type="term" value="F:ATP binding"/>
    <property type="evidence" value="ECO:0007669"/>
    <property type="project" value="UniProtKB-KW"/>
</dbReference>
<comment type="caution">
    <text evidence="7">The sequence shown here is derived from an EMBL/GenBank/DDBJ whole genome shotgun (WGS) entry which is preliminary data.</text>
</comment>
<dbReference type="RefSeq" id="WP_183500538.1">
    <property type="nucleotide sequence ID" value="NZ_BAABCO010000004.1"/>
</dbReference>
<keyword evidence="2" id="KW-0813">Transport</keyword>
<dbReference type="InterPro" id="IPR052156">
    <property type="entry name" value="BCAA_Transport_ATP-bd_LivF"/>
</dbReference>
<protein>
    <submittedName>
        <fullName evidence="7">Branched-chain amino acid transport system ATP-binding protein</fullName>
    </submittedName>
</protein>
<sequence>MTLLGLRNLTAAYGRVEVLHGIDLDIEEGSIVALLGPNGAGKTSLLRAICRMIGVRGQASFDGVELANKRTAQIARLGIGHVPEGRGTFTDFTVEENLRLGSAARPAGRRQDSTADLERIYDTFPILKEFRGRPAGALSGGQAQMLAVARALLARPRLLLVDEPSLGLAPLTTKELFAQFVSLREQWDLTILLAEQNARLSLQVADRAVLLNRGRVVHDGPARDFHSADALQAHYLGGGPQPAGSTEEAP</sequence>
<name>A0AA40SRE2_9MICO</name>
<dbReference type="Proteomes" id="UP000549113">
    <property type="component" value="Unassembled WGS sequence"/>
</dbReference>
<dbReference type="InterPro" id="IPR003439">
    <property type="entry name" value="ABC_transporter-like_ATP-bd"/>
</dbReference>
<dbReference type="GO" id="GO:0015807">
    <property type="term" value="P:L-amino acid transport"/>
    <property type="evidence" value="ECO:0007669"/>
    <property type="project" value="TreeGrafter"/>
</dbReference>
<keyword evidence="4 7" id="KW-0067">ATP-binding</keyword>
<dbReference type="Gene3D" id="3.40.50.300">
    <property type="entry name" value="P-loop containing nucleotide triphosphate hydrolases"/>
    <property type="match status" value="1"/>
</dbReference>
<dbReference type="InterPro" id="IPR027417">
    <property type="entry name" value="P-loop_NTPase"/>
</dbReference>
<keyword evidence="3" id="KW-0547">Nucleotide-binding</keyword>
<feature type="domain" description="ABC transporter" evidence="6">
    <location>
        <begin position="4"/>
        <end position="238"/>
    </location>
</feature>
<evidence type="ECO:0000256" key="4">
    <source>
        <dbReference type="ARBA" id="ARBA00022840"/>
    </source>
</evidence>